<organism evidence="2 3">
    <name type="scientific">Trichobilharzia regenti</name>
    <name type="common">Nasal bird schistosome</name>
    <dbReference type="NCBI Taxonomy" id="157069"/>
    <lineage>
        <taxon>Eukaryota</taxon>
        <taxon>Metazoa</taxon>
        <taxon>Spiralia</taxon>
        <taxon>Lophotrochozoa</taxon>
        <taxon>Platyhelminthes</taxon>
        <taxon>Trematoda</taxon>
        <taxon>Digenea</taxon>
        <taxon>Strigeidida</taxon>
        <taxon>Schistosomatoidea</taxon>
        <taxon>Schistosomatidae</taxon>
        <taxon>Trichobilharzia</taxon>
    </lineage>
</organism>
<protein>
    <recommendedName>
        <fullName evidence="1">Reverse transcriptase domain-containing protein</fullName>
    </recommendedName>
</protein>
<evidence type="ECO:0000313" key="3">
    <source>
        <dbReference type="WBParaSite" id="TREG1_64410.1"/>
    </source>
</evidence>
<proteinExistence type="predicted"/>
<dbReference type="PANTHER" id="PTHR21301">
    <property type="entry name" value="REVERSE TRANSCRIPTASE"/>
    <property type="match status" value="1"/>
</dbReference>
<dbReference type="WBParaSite" id="TREG1_64410.1">
    <property type="protein sequence ID" value="TREG1_64410.1"/>
    <property type="gene ID" value="TREG1_64410"/>
</dbReference>
<accession>A0AA85K183</accession>
<sequence length="176" mass="20146">MHKPDIPMRPILSVINSPYHKVARWLPEMLEPIRRKLTVYSLKDTIQFAKQLENLNISNKFIVSFDVSSLFTKIPLEETIQIMCQHAELLPLSKNEPKELLLICTKDVHLQFNNTLYRQIDGVAMGSPLGLILAEIFMGSIKQTRLKSSISQTNFCTRYVDDTFVICNSFSDASQV</sequence>
<dbReference type="PANTHER" id="PTHR21301:SF10">
    <property type="entry name" value="REVERSE TRANSCRIPTASE DOMAIN-CONTAINING PROTEIN"/>
    <property type="match status" value="1"/>
</dbReference>
<reference evidence="3" key="2">
    <citation type="submission" date="2023-11" db="UniProtKB">
        <authorList>
            <consortium name="WormBaseParasite"/>
        </authorList>
    </citation>
    <scope>IDENTIFICATION</scope>
</reference>
<name>A0AA85K183_TRIRE</name>
<evidence type="ECO:0000313" key="2">
    <source>
        <dbReference type="Proteomes" id="UP000050795"/>
    </source>
</evidence>
<dbReference type="AlphaFoldDB" id="A0AA85K183"/>
<dbReference type="Pfam" id="PF00078">
    <property type="entry name" value="RVT_1"/>
    <property type="match status" value="1"/>
</dbReference>
<evidence type="ECO:0000259" key="1">
    <source>
        <dbReference type="PROSITE" id="PS50878"/>
    </source>
</evidence>
<dbReference type="PROSITE" id="PS50878">
    <property type="entry name" value="RT_POL"/>
    <property type="match status" value="1"/>
</dbReference>
<keyword evidence="2" id="KW-1185">Reference proteome</keyword>
<feature type="domain" description="Reverse transcriptase" evidence="1">
    <location>
        <begin position="1"/>
        <end position="176"/>
    </location>
</feature>
<dbReference type="Proteomes" id="UP000050795">
    <property type="component" value="Unassembled WGS sequence"/>
</dbReference>
<reference evidence="2" key="1">
    <citation type="submission" date="2022-06" db="EMBL/GenBank/DDBJ databases">
        <authorList>
            <person name="Berger JAMES D."/>
            <person name="Berger JAMES D."/>
        </authorList>
    </citation>
    <scope>NUCLEOTIDE SEQUENCE [LARGE SCALE GENOMIC DNA]</scope>
</reference>
<dbReference type="InterPro" id="IPR000477">
    <property type="entry name" value="RT_dom"/>
</dbReference>